<reference evidence="2 3" key="1">
    <citation type="journal article" date="2019" name="Commun. Biol.">
        <title>The bagworm genome reveals a unique fibroin gene that provides high tensile strength.</title>
        <authorList>
            <person name="Kono N."/>
            <person name="Nakamura H."/>
            <person name="Ohtoshi R."/>
            <person name="Tomita M."/>
            <person name="Numata K."/>
            <person name="Arakawa K."/>
        </authorList>
    </citation>
    <scope>NUCLEOTIDE SEQUENCE [LARGE SCALE GENOMIC DNA]</scope>
</reference>
<dbReference type="Proteomes" id="UP000299102">
    <property type="component" value="Unassembled WGS sequence"/>
</dbReference>
<organism evidence="2 3">
    <name type="scientific">Eumeta variegata</name>
    <name type="common">Bagworm moth</name>
    <name type="synonym">Eumeta japonica</name>
    <dbReference type="NCBI Taxonomy" id="151549"/>
    <lineage>
        <taxon>Eukaryota</taxon>
        <taxon>Metazoa</taxon>
        <taxon>Ecdysozoa</taxon>
        <taxon>Arthropoda</taxon>
        <taxon>Hexapoda</taxon>
        <taxon>Insecta</taxon>
        <taxon>Pterygota</taxon>
        <taxon>Neoptera</taxon>
        <taxon>Endopterygota</taxon>
        <taxon>Lepidoptera</taxon>
        <taxon>Glossata</taxon>
        <taxon>Ditrysia</taxon>
        <taxon>Tineoidea</taxon>
        <taxon>Psychidae</taxon>
        <taxon>Oiketicinae</taxon>
        <taxon>Eumeta</taxon>
    </lineage>
</organism>
<comment type="caution">
    <text evidence="2">The sequence shown here is derived from an EMBL/GenBank/DDBJ whole genome shotgun (WGS) entry which is preliminary data.</text>
</comment>
<name>A0A4C1X6J0_EUMVA</name>
<evidence type="ECO:0000256" key="1">
    <source>
        <dbReference type="SAM" id="Phobius"/>
    </source>
</evidence>
<dbReference type="EMBL" id="BGZK01000744">
    <property type="protein sequence ID" value="GBP58783.1"/>
    <property type="molecule type" value="Genomic_DNA"/>
</dbReference>
<protein>
    <submittedName>
        <fullName evidence="2">Uncharacterized protein</fullName>
    </submittedName>
</protein>
<sequence>MVFYDFKCNLTDQEIVARLPTTFGDESPCKTTTYTWFACGRVNLSDVFRDGRSSTAVNNKNIDTVRRTIETVRHVTYHEIRASLSIVLGELGCWLVFTIASLFYHCVTIAKRRGELDVIRAVKLNSSRF</sequence>
<keyword evidence="1" id="KW-0812">Transmembrane</keyword>
<dbReference type="OrthoDB" id="10017160at2759"/>
<proteinExistence type="predicted"/>
<gene>
    <name evidence="2" type="ORF">EVAR_25856_1</name>
</gene>
<dbReference type="AlphaFoldDB" id="A0A4C1X6J0"/>
<feature type="transmembrane region" description="Helical" evidence="1">
    <location>
        <begin position="82"/>
        <end position="104"/>
    </location>
</feature>
<keyword evidence="3" id="KW-1185">Reference proteome</keyword>
<accession>A0A4C1X6J0</accession>
<keyword evidence="1" id="KW-0472">Membrane</keyword>
<evidence type="ECO:0000313" key="3">
    <source>
        <dbReference type="Proteomes" id="UP000299102"/>
    </source>
</evidence>
<keyword evidence="1" id="KW-1133">Transmembrane helix</keyword>
<evidence type="ECO:0000313" key="2">
    <source>
        <dbReference type="EMBL" id="GBP58783.1"/>
    </source>
</evidence>